<dbReference type="Proteomes" id="UP001408789">
    <property type="component" value="Unassembled WGS sequence"/>
</dbReference>
<evidence type="ECO:0008006" key="3">
    <source>
        <dbReference type="Google" id="ProtNLM"/>
    </source>
</evidence>
<dbReference type="Gene3D" id="3.30.830.10">
    <property type="entry name" value="Metalloenzyme, LuxS/M16 peptidase-like"/>
    <property type="match status" value="1"/>
</dbReference>
<keyword evidence="2" id="KW-1185">Reference proteome</keyword>
<protein>
    <recommendedName>
        <fullName evidence="3">Peptidase M16 C-terminal domain-containing protein</fullName>
    </recommendedName>
</protein>
<reference evidence="1 2" key="1">
    <citation type="submission" date="2024-04" db="EMBL/GenBank/DDBJ databases">
        <title>The reference genome of an endangered Asteraceae, Deinandra increscens subsp. villosa, native to the Central Coast of California.</title>
        <authorList>
            <person name="Guilliams M."/>
            <person name="Hasenstab-Lehman K."/>
            <person name="Meyer R."/>
            <person name="Mcevoy S."/>
        </authorList>
    </citation>
    <scope>NUCLEOTIDE SEQUENCE [LARGE SCALE GENOMIC DNA]</scope>
    <source>
        <tissue evidence="1">Leaf</tissue>
    </source>
</reference>
<dbReference type="SUPFAM" id="SSF63411">
    <property type="entry name" value="LuxS/MPP-like metallohydrolase"/>
    <property type="match status" value="1"/>
</dbReference>
<sequence length="268" mass="29296">MSALLRTKPPSICCVGASSSGCCRAASIHAAVAAGAGGWGCCRPSSAWSVVQDSEYSNIGATELILSNGMRVCYKCTDFLDDQVLFTGYAYGGLSELPESEYISCSMGSTIAGEIGVFGYRPSMLLDMLAGKRAEIGTKLGAYMRTFYGDCSPTDLETALQLVYQLFATEVVPGEEDIKIVMQMSEESINAQERDPYTVFANRVRELNYGNSYFFRPTRISDLRKVDPFKACEYFSKCFKDPSTFTVVIVGNIDPTIARPLILQYLVS</sequence>
<evidence type="ECO:0000313" key="1">
    <source>
        <dbReference type="EMBL" id="KAK9065160.1"/>
    </source>
</evidence>
<gene>
    <name evidence="1" type="ORF">SSX86_016543</name>
</gene>
<dbReference type="InterPro" id="IPR011249">
    <property type="entry name" value="Metalloenz_LuxS/M16"/>
</dbReference>
<evidence type="ECO:0000313" key="2">
    <source>
        <dbReference type="Proteomes" id="UP001408789"/>
    </source>
</evidence>
<dbReference type="GO" id="GO:0046872">
    <property type="term" value="F:metal ion binding"/>
    <property type="evidence" value="ECO:0007669"/>
    <property type="project" value="InterPro"/>
</dbReference>
<comment type="caution">
    <text evidence="1">The sequence shown here is derived from an EMBL/GenBank/DDBJ whole genome shotgun (WGS) entry which is preliminary data.</text>
</comment>
<accession>A0AAP0H059</accession>
<dbReference type="AlphaFoldDB" id="A0AAP0H059"/>
<organism evidence="1 2">
    <name type="scientific">Deinandra increscens subsp. villosa</name>
    <dbReference type="NCBI Taxonomy" id="3103831"/>
    <lineage>
        <taxon>Eukaryota</taxon>
        <taxon>Viridiplantae</taxon>
        <taxon>Streptophyta</taxon>
        <taxon>Embryophyta</taxon>
        <taxon>Tracheophyta</taxon>
        <taxon>Spermatophyta</taxon>
        <taxon>Magnoliopsida</taxon>
        <taxon>eudicotyledons</taxon>
        <taxon>Gunneridae</taxon>
        <taxon>Pentapetalae</taxon>
        <taxon>asterids</taxon>
        <taxon>campanulids</taxon>
        <taxon>Asterales</taxon>
        <taxon>Asteraceae</taxon>
        <taxon>Asteroideae</taxon>
        <taxon>Heliantheae alliance</taxon>
        <taxon>Madieae</taxon>
        <taxon>Madiinae</taxon>
        <taxon>Deinandra</taxon>
    </lineage>
</organism>
<proteinExistence type="predicted"/>
<dbReference type="PROSITE" id="PS51257">
    <property type="entry name" value="PROKAR_LIPOPROTEIN"/>
    <property type="match status" value="1"/>
</dbReference>
<name>A0AAP0H059_9ASTR</name>
<dbReference type="EMBL" id="JBCNJP010000017">
    <property type="protein sequence ID" value="KAK9065160.1"/>
    <property type="molecule type" value="Genomic_DNA"/>
</dbReference>